<reference evidence="2 3" key="1">
    <citation type="submission" date="2015-01" db="EMBL/GenBank/DDBJ databases">
        <title>The Genome Sequence of Ochroconis gallopava CBS43764.</title>
        <authorList>
            <consortium name="The Broad Institute Genomics Platform"/>
            <person name="Cuomo C."/>
            <person name="de Hoog S."/>
            <person name="Gorbushina A."/>
            <person name="Stielow B."/>
            <person name="Teixiera M."/>
            <person name="Abouelleil A."/>
            <person name="Chapman S.B."/>
            <person name="Priest M."/>
            <person name="Young S.K."/>
            <person name="Wortman J."/>
            <person name="Nusbaum C."/>
            <person name="Birren B."/>
        </authorList>
    </citation>
    <scope>NUCLEOTIDE SEQUENCE [LARGE SCALE GENOMIC DNA]</scope>
    <source>
        <strain evidence="2 3">CBS 43764</strain>
    </source>
</reference>
<dbReference type="Proteomes" id="UP000053259">
    <property type="component" value="Unassembled WGS sequence"/>
</dbReference>
<proteinExistence type="predicted"/>
<dbReference type="InterPro" id="IPR013094">
    <property type="entry name" value="AB_hydrolase_3"/>
</dbReference>
<dbReference type="HOGENOM" id="CLU_1273123_0_0_1"/>
<dbReference type="GeneID" id="27313151"/>
<dbReference type="GO" id="GO:0016787">
    <property type="term" value="F:hydrolase activity"/>
    <property type="evidence" value="ECO:0007669"/>
    <property type="project" value="InterPro"/>
</dbReference>
<evidence type="ECO:0000259" key="1">
    <source>
        <dbReference type="Pfam" id="PF07859"/>
    </source>
</evidence>
<dbReference type="STRING" id="253628.A0A0D2ABD8"/>
<dbReference type="InParanoid" id="A0A0D2ABD8"/>
<dbReference type="RefSeq" id="XP_016213754.1">
    <property type="nucleotide sequence ID" value="XM_016358653.1"/>
</dbReference>
<organism evidence="2 3">
    <name type="scientific">Verruconis gallopava</name>
    <dbReference type="NCBI Taxonomy" id="253628"/>
    <lineage>
        <taxon>Eukaryota</taxon>
        <taxon>Fungi</taxon>
        <taxon>Dikarya</taxon>
        <taxon>Ascomycota</taxon>
        <taxon>Pezizomycotina</taxon>
        <taxon>Dothideomycetes</taxon>
        <taxon>Pleosporomycetidae</taxon>
        <taxon>Venturiales</taxon>
        <taxon>Sympoventuriaceae</taxon>
        <taxon>Verruconis</taxon>
    </lineage>
</organism>
<sequence>MAGQDIKDLAKIDPEFEAFLKTLPVVPQLRGDIPTLRKQLSEAKRKQQAAAGLVETPLDIKEEDITVTARDGYLIPVRTYKPKDPPEGGSPLIVLYHGGGFCLGDLQNEELNCRNFVKDLGAVCVNVDYRLAPEYKFPTALNDSWDVLQWAARNASSLGADTSQGFILFGTQPERAYPLFLAISLVTLPYHHLSQVSPHRSHSCSTFVILQLSLGPT</sequence>
<accession>A0A0D2ABD8</accession>
<name>A0A0D2ABD8_9PEZI</name>
<dbReference type="InterPro" id="IPR050466">
    <property type="entry name" value="Carboxylest/Gibb_receptor"/>
</dbReference>
<dbReference type="PANTHER" id="PTHR23024">
    <property type="entry name" value="ARYLACETAMIDE DEACETYLASE"/>
    <property type="match status" value="1"/>
</dbReference>
<gene>
    <name evidence="2" type="ORF">PV09_05178</name>
</gene>
<dbReference type="OrthoDB" id="408631at2759"/>
<evidence type="ECO:0000313" key="2">
    <source>
        <dbReference type="EMBL" id="KIW03885.1"/>
    </source>
</evidence>
<dbReference type="AlphaFoldDB" id="A0A0D2ABD8"/>
<dbReference type="EMBL" id="KN847543">
    <property type="protein sequence ID" value="KIW03885.1"/>
    <property type="molecule type" value="Genomic_DNA"/>
</dbReference>
<dbReference type="VEuPathDB" id="FungiDB:PV09_05178"/>
<dbReference type="InterPro" id="IPR029058">
    <property type="entry name" value="AB_hydrolase_fold"/>
</dbReference>
<feature type="domain" description="Alpha/beta hydrolase fold-3" evidence="1">
    <location>
        <begin position="93"/>
        <end position="167"/>
    </location>
</feature>
<dbReference type="Gene3D" id="3.40.50.1820">
    <property type="entry name" value="alpha/beta hydrolase"/>
    <property type="match status" value="1"/>
</dbReference>
<keyword evidence="3" id="KW-1185">Reference proteome</keyword>
<dbReference type="PANTHER" id="PTHR23024:SF643">
    <property type="entry name" value="AB HYDROLASE SUPERFAMILY PROTEIN B1A11.02"/>
    <property type="match status" value="1"/>
</dbReference>
<protein>
    <recommendedName>
        <fullName evidence="1">Alpha/beta hydrolase fold-3 domain-containing protein</fullName>
    </recommendedName>
</protein>
<dbReference type="Pfam" id="PF07859">
    <property type="entry name" value="Abhydrolase_3"/>
    <property type="match status" value="1"/>
</dbReference>
<dbReference type="SUPFAM" id="SSF53474">
    <property type="entry name" value="alpha/beta-Hydrolases"/>
    <property type="match status" value="1"/>
</dbReference>
<evidence type="ECO:0000313" key="3">
    <source>
        <dbReference type="Proteomes" id="UP000053259"/>
    </source>
</evidence>